<evidence type="ECO:0000256" key="1">
    <source>
        <dbReference type="SAM" id="MobiDB-lite"/>
    </source>
</evidence>
<sequence>HQALPNLGKDSRESPLGSDESGSEEERVRTAGMHMIPPNDLAPALGVLVLEVIIDK</sequence>
<comment type="caution">
    <text evidence="2">The sequence shown here is derived from an EMBL/GenBank/DDBJ whole genome shotgun (WGS) entry which is preliminary data.</text>
</comment>
<feature type="non-terminal residue" evidence="2">
    <location>
        <position position="1"/>
    </location>
</feature>
<protein>
    <submittedName>
        <fullName evidence="2">Uncharacterized protein</fullName>
    </submittedName>
</protein>
<evidence type="ECO:0000313" key="3">
    <source>
        <dbReference type="Proteomes" id="UP000824469"/>
    </source>
</evidence>
<name>A0AA38G7N2_TAXCH</name>
<reference evidence="2 3" key="1">
    <citation type="journal article" date="2021" name="Nat. Plants">
        <title>The Taxus genome provides insights into paclitaxel biosynthesis.</title>
        <authorList>
            <person name="Xiong X."/>
            <person name="Gou J."/>
            <person name="Liao Q."/>
            <person name="Li Y."/>
            <person name="Zhou Q."/>
            <person name="Bi G."/>
            <person name="Li C."/>
            <person name="Du R."/>
            <person name="Wang X."/>
            <person name="Sun T."/>
            <person name="Guo L."/>
            <person name="Liang H."/>
            <person name="Lu P."/>
            <person name="Wu Y."/>
            <person name="Zhang Z."/>
            <person name="Ro D.K."/>
            <person name="Shang Y."/>
            <person name="Huang S."/>
            <person name="Yan J."/>
        </authorList>
    </citation>
    <scope>NUCLEOTIDE SEQUENCE [LARGE SCALE GENOMIC DNA]</scope>
    <source>
        <strain evidence="2">Ta-2019</strain>
    </source>
</reference>
<dbReference type="Proteomes" id="UP000824469">
    <property type="component" value="Unassembled WGS sequence"/>
</dbReference>
<keyword evidence="3" id="KW-1185">Reference proteome</keyword>
<evidence type="ECO:0000313" key="2">
    <source>
        <dbReference type="EMBL" id="KAH9316019.1"/>
    </source>
</evidence>
<gene>
    <name evidence="2" type="ORF">KI387_024646</name>
</gene>
<dbReference type="AlphaFoldDB" id="A0AA38G7N2"/>
<dbReference type="EMBL" id="JAHRHJ020000005">
    <property type="protein sequence ID" value="KAH9316019.1"/>
    <property type="molecule type" value="Genomic_DNA"/>
</dbReference>
<accession>A0AA38G7N2</accession>
<feature type="region of interest" description="Disordered" evidence="1">
    <location>
        <begin position="1"/>
        <end position="30"/>
    </location>
</feature>
<proteinExistence type="predicted"/>
<organism evidence="2 3">
    <name type="scientific">Taxus chinensis</name>
    <name type="common">Chinese yew</name>
    <name type="synonym">Taxus wallichiana var. chinensis</name>
    <dbReference type="NCBI Taxonomy" id="29808"/>
    <lineage>
        <taxon>Eukaryota</taxon>
        <taxon>Viridiplantae</taxon>
        <taxon>Streptophyta</taxon>
        <taxon>Embryophyta</taxon>
        <taxon>Tracheophyta</taxon>
        <taxon>Spermatophyta</taxon>
        <taxon>Pinopsida</taxon>
        <taxon>Pinidae</taxon>
        <taxon>Conifers II</taxon>
        <taxon>Cupressales</taxon>
        <taxon>Taxaceae</taxon>
        <taxon>Taxus</taxon>
    </lineage>
</organism>
<feature type="non-terminal residue" evidence="2">
    <location>
        <position position="56"/>
    </location>
</feature>